<dbReference type="CDD" id="cd05009">
    <property type="entry name" value="SIS_GlmS_GlmD_2"/>
    <property type="match status" value="1"/>
</dbReference>
<dbReference type="RefSeq" id="WP_322422986.1">
    <property type="nucleotide sequence ID" value="NZ_JAXQPW010000001.1"/>
</dbReference>
<dbReference type="PANTHER" id="PTHR10937:SF8">
    <property type="entry name" value="AMINOTRANSFERASE-RELATED"/>
    <property type="match status" value="1"/>
</dbReference>
<keyword evidence="4" id="KW-0378">Hydrolase</keyword>
<evidence type="ECO:0000313" key="4">
    <source>
        <dbReference type="EMBL" id="MDZ5660474.1"/>
    </source>
</evidence>
<dbReference type="InterPro" id="IPR035490">
    <property type="entry name" value="GlmS/FrlB_SIS"/>
</dbReference>
<evidence type="ECO:0000256" key="2">
    <source>
        <dbReference type="SAM" id="MobiDB-lite"/>
    </source>
</evidence>
<dbReference type="Proteomes" id="UP001291999">
    <property type="component" value="Unassembled WGS sequence"/>
</dbReference>
<feature type="region of interest" description="Disordered" evidence="2">
    <location>
        <begin position="1"/>
        <end position="27"/>
    </location>
</feature>
<evidence type="ECO:0000259" key="3">
    <source>
        <dbReference type="PROSITE" id="PS51464"/>
    </source>
</evidence>
<gene>
    <name evidence="4" type="ORF">SFC79_01750</name>
</gene>
<dbReference type="EMBL" id="JAXQPW010000001">
    <property type="protein sequence ID" value="MDZ5660474.1"/>
    <property type="molecule type" value="Genomic_DNA"/>
</dbReference>
<dbReference type="EC" id="3.5.-.-" evidence="4"/>
<dbReference type="CDD" id="cd05008">
    <property type="entry name" value="SIS_GlmS_GlmD_1"/>
    <property type="match status" value="1"/>
</dbReference>
<dbReference type="InterPro" id="IPR035466">
    <property type="entry name" value="GlmS/AgaS_SIS"/>
</dbReference>
<dbReference type="SUPFAM" id="SSF53697">
    <property type="entry name" value="SIS domain"/>
    <property type="match status" value="1"/>
</dbReference>
<dbReference type="GO" id="GO:0016787">
    <property type="term" value="F:hydrolase activity"/>
    <property type="evidence" value="ECO:0007669"/>
    <property type="project" value="UniProtKB-KW"/>
</dbReference>
<evidence type="ECO:0000256" key="1">
    <source>
        <dbReference type="ARBA" id="ARBA00022737"/>
    </source>
</evidence>
<accession>A0ABU5K7L7</accession>
<evidence type="ECO:0000313" key="5">
    <source>
        <dbReference type="Proteomes" id="UP001291999"/>
    </source>
</evidence>
<dbReference type="PROSITE" id="PS51464">
    <property type="entry name" value="SIS"/>
    <property type="match status" value="2"/>
</dbReference>
<dbReference type="PANTHER" id="PTHR10937">
    <property type="entry name" value="GLUCOSAMINE--FRUCTOSE-6-PHOSPHATE AMINOTRANSFERASE, ISOMERIZING"/>
    <property type="match status" value="1"/>
</dbReference>
<feature type="compositionally biased region" description="Low complexity" evidence="2">
    <location>
        <begin position="1"/>
        <end position="11"/>
    </location>
</feature>
<dbReference type="InterPro" id="IPR046348">
    <property type="entry name" value="SIS_dom_sf"/>
</dbReference>
<reference evidence="4 5" key="1">
    <citation type="submission" date="2023-11" db="EMBL/GenBank/DDBJ databases">
        <title>Novel species in genus Nocardioides.</title>
        <authorList>
            <person name="Zhou H."/>
        </authorList>
    </citation>
    <scope>NUCLEOTIDE SEQUENCE [LARGE SCALE GENOMIC DNA]</scope>
    <source>
        <strain evidence="4 5">S-58</strain>
    </source>
</reference>
<name>A0ABU5K7L7_9ACTN</name>
<keyword evidence="1" id="KW-0677">Repeat</keyword>
<sequence length="362" mass="37211">METTATTAPTGETGGPSTRMASEIAEQPAAARRTLEHLLPEQPRLRDLAGDRRRVLLVARGSSDNAAIYGRYLLEVAAGVPAALAAPSVATHYRARLDLSDTVVVSVSQSGSTAEIVETQRWARECGAATVSVTNVADSPLAAAADVALVTQAGPEVAVPATKTYLTQMVALAVLADALAGEGADGLAADLDRVPDAVAALLGADVSAASEALAGSERVVVSGRGLLLGTALETALKMEETCLRPVRGYSYADLRHGPISVVSEGLLAVLVGAAHGPLAEPMADLVRDLRGRGARVLGIGGTPSFADLCDLHLAGPDLPETVEPIASIVPSQLMIEQMALRMGLDPDNPRGLNKVTQTDVTG</sequence>
<feature type="domain" description="SIS" evidence="3">
    <location>
        <begin position="209"/>
        <end position="349"/>
    </location>
</feature>
<proteinExistence type="predicted"/>
<dbReference type="InterPro" id="IPR001347">
    <property type="entry name" value="SIS_dom"/>
</dbReference>
<feature type="domain" description="SIS" evidence="3">
    <location>
        <begin position="45"/>
        <end position="189"/>
    </location>
</feature>
<dbReference type="Gene3D" id="3.40.50.10490">
    <property type="entry name" value="Glucose-6-phosphate isomerase like protein, domain 1"/>
    <property type="match status" value="2"/>
</dbReference>
<comment type="caution">
    <text evidence="4">The sequence shown here is derived from an EMBL/GenBank/DDBJ whole genome shotgun (WGS) entry which is preliminary data.</text>
</comment>
<dbReference type="Pfam" id="PF01380">
    <property type="entry name" value="SIS"/>
    <property type="match status" value="2"/>
</dbReference>
<protein>
    <submittedName>
        <fullName evidence="4">SIS domain-containing protein</fullName>
        <ecNumber evidence="4">3.5.-.-</ecNumber>
    </submittedName>
</protein>
<organism evidence="4 5">
    <name type="scientific">Nocardioides renjunii</name>
    <dbReference type="NCBI Taxonomy" id="3095075"/>
    <lineage>
        <taxon>Bacteria</taxon>
        <taxon>Bacillati</taxon>
        <taxon>Actinomycetota</taxon>
        <taxon>Actinomycetes</taxon>
        <taxon>Propionibacteriales</taxon>
        <taxon>Nocardioidaceae</taxon>
        <taxon>Nocardioides</taxon>
    </lineage>
</organism>
<keyword evidence="5" id="KW-1185">Reference proteome</keyword>